<feature type="transmembrane region" description="Helical" evidence="2">
    <location>
        <begin position="62"/>
        <end position="86"/>
    </location>
</feature>
<keyword evidence="4" id="KW-1185">Reference proteome</keyword>
<evidence type="ECO:0000313" key="3">
    <source>
        <dbReference type="EMBL" id="KAJ7217710.1"/>
    </source>
</evidence>
<reference evidence="3" key="1">
    <citation type="submission" date="2023-03" db="EMBL/GenBank/DDBJ databases">
        <title>Massive genome expansion in bonnet fungi (Mycena s.s.) driven by repeated elements and novel gene families across ecological guilds.</title>
        <authorList>
            <consortium name="Lawrence Berkeley National Laboratory"/>
            <person name="Harder C.B."/>
            <person name="Miyauchi S."/>
            <person name="Viragh M."/>
            <person name="Kuo A."/>
            <person name="Thoen E."/>
            <person name="Andreopoulos B."/>
            <person name="Lu D."/>
            <person name="Skrede I."/>
            <person name="Drula E."/>
            <person name="Henrissat B."/>
            <person name="Morin E."/>
            <person name="Kohler A."/>
            <person name="Barry K."/>
            <person name="LaButti K."/>
            <person name="Morin E."/>
            <person name="Salamov A."/>
            <person name="Lipzen A."/>
            <person name="Mereny Z."/>
            <person name="Hegedus B."/>
            <person name="Baldrian P."/>
            <person name="Stursova M."/>
            <person name="Weitz H."/>
            <person name="Taylor A."/>
            <person name="Grigoriev I.V."/>
            <person name="Nagy L.G."/>
            <person name="Martin F."/>
            <person name="Kauserud H."/>
        </authorList>
    </citation>
    <scope>NUCLEOTIDE SEQUENCE</scope>
    <source>
        <strain evidence="3">9144</strain>
    </source>
</reference>
<feature type="region of interest" description="Disordered" evidence="1">
    <location>
        <begin position="182"/>
        <end position="214"/>
    </location>
</feature>
<evidence type="ECO:0008006" key="5">
    <source>
        <dbReference type="Google" id="ProtNLM"/>
    </source>
</evidence>
<dbReference type="EMBL" id="JARJCW010000013">
    <property type="protein sequence ID" value="KAJ7217710.1"/>
    <property type="molecule type" value="Genomic_DNA"/>
</dbReference>
<sequence>MATSFATVEPFTVTQPSKATTQNVPQTVNVVSITVTSSPTAHTATPSSSVAVQNRVDNGLSIAAIAGLGLGVGFIVGIAAATLIYFARRRYAARPRGVPSRDGQALLEYQDEEKQIQLESPVSESQPVAQAAPSARILEWVQRARAVPVPSLASSHFSTVESGNTVIRSHSIVSSLSAYSQASAPASTSRIPDDTSFEVKGGSRRPPGLERIKE</sequence>
<proteinExistence type="predicted"/>
<organism evidence="3 4">
    <name type="scientific">Mycena pura</name>
    <dbReference type="NCBI Taxonomy" id="153505"/>
    <lineage>
        <taxon>Eukaryota</taxon>
        <taxon>Fungi</taxon>
        <taxon>Dikarya</taxon>
        <taxon>Basidiomycota</taxon>
        <taxon>Agaricomycotina</taxon>
        <taxon>Agaricomycetes</taxon>
        <taxon>Agaricomycetidae</taxon>
        <taxon>Agaricales</taxon>
        <taxon>Marasmiineae</taxon>
        <taxon>Mycenaceae</taxon>
        <taxon>Mycena</taxon>
    </lineage>
</organism>
<dbReference type="AlphaFoldDB" id="A0AAD6YJY5"/>
<evidence type="ECO:0000256" key="1">
    <source>
        <dbReference type="SAM" id="MobiDB-lite"/>
    </source>
</evidence>
<gene>
    <name evidence="3" type="ORF">GGX14DRAFT_437922</name>
</gene>
<protein>
    <recommendedName>
        <fullName evidence="5">Mid2 domain-containing protein</fullName>
    </recommendedName>
</protein>
<accession>A0AAD6YJY5</accession>
<evidence type="ECO:0000256" key="2">
    <source>
        <dbReference type="SAM" id="Phobius"/>
    </source>
</evidence>
<name>A0AAD6YJY5_9AGAR</name>
<comment type="caution">
    <text evidence="3">The sequence shown here is derived from an EMBL/GenBank/DDBJ whole genome shotgun (WGS) entry which is preliminary data.</text>
</comment>
<keyword evidence="2" id="KW-1133">Transmembrane helix</keyword>
<keyword evidence="2" id="KW-0812">Transmembrane</keyword>
<evidence type="ECO:0000313" key="4">
    <source>
        <dbReference type="Proteomes" id="UP001219525"/>
    </source>
</evidence>
<keyword evidence="2" id="KW-0472">Membrane</keyword>
<dbReference type="Proteomes" id="UP001219525">
    <property type="component" value="Unassembled WGS sequence"/>
</dbReference>